<protein>
    <recommendedName>
        <fullName evidence="1">CRAL-TRIO domain-containing protein</fullName>
    </recommendedName>
</protein>
<organism evidence="2 3">
    <name type="scientific">Cryptolaemus montrouzieri</name>
    <dbReference type="NCBI Taxonomy" id="559131"/>
    <lineage>
        <taxon>Eukaryota</taxon>
        <taxon>Metazoa</taxon>
        <taxon>Ecdysozoa</taxon>
        <taxon>Arthropoda</taxon>
        <taxon>Hexapoda</taxon>
        <taxon>Insecta</taxon>
        <taxon>Pterygota</taxon>
        <taxon>Neoptera</taxon>
        <taxon>Endopterygota</taxon>
        <taxon>Coleoptera</taxon>
        <taxon>Polyphaga</taxon>
        <taxon>Cucujiformia</taxon>
        <taxon>Coccinelloidea</taxon>
        <taxon>Coccinellidae</taxon>
        <taxon>Scymninae</taxon>
        <taxon>Scymnini</taxon>
        <taxon>Cryptolaemus</taxon>
    </lineage>
</organism>
<dbReference type="SUPFAM" id="SSF52087">
    <property type="entry name" value="CRAL/TRIO domain"/>
    <property type="match status" value="1"/>
</dbReference>
<feature type="domain" description="CRAL-TRIO" evidence="1">
    <location>
        <begin position="84"/>
        <end position="247"/>
    </location>
</feature>
<accession>A0ABD2MWJ7</accession>
<dbReference type="AlphaFoldDB" id="A0ABD2MWJ7"/>
<dbReference type="Pfam" id="PF00650">
    <property type="entry name" value="CRAL_TRIO"/>
    <property type="match status" value="1"/>
</dbReference>
<evidence type="ECO:0000313" key="3">
    <source>
        <dbReference type="Proteomes" id="UP001516400"/>
    </source>
</evidence>
<dbReference type="PROSITE" id="PS50191">
    <property type="entry name" value="CRAL_TRIO"/>
    <property type="match status" value="1"/>
</dbReference>
<dbReference type="PANTHER" id="PTHR10174">
    <property type="entry name" value="ALPHA-TOCOPHEROL TRANSFER PROTEIN-RELATED"/>
    <property type="match status" value="1"/>
</dbReference>
<dbReference type="EMBL" id="JABFTP020000042">
    <property type="protein sequence ID" value="KAL3270855.1"/>
    <property type="molecule type" value="Genomic_DNA"/>
</dbReference>
<dbReference type="Gene3D" id="3.40.525.10">
    <property type="entry name" value="CRAL-TRIO lipid binding domain"/>
    <property type="match status" value="1"/>
</dbReference>
<dbReference type="Proteomes" id="UP001516400">
    <property type="component" value="Unassembled WGS sequence"/>
</dbReference>
<gene>
    <name evidence="2" type="ORF">HHI36_021373</name>
</gene>
<proteinExistence type="predicted"/>
<dbReference type="SMART" id="SM00516">
    <property type="entry name" value="SEC14"/>
    <property type="match status" value="1"/>
</dbReference>
<reference evidence="2 3" key="1">
    <citation type="journal article" date="2021" name="BMC Biol.">
        <title>Horizontally acquired antibacterial genes associated with adaptive radiation of ladybird beetles.</title>
        <authorList>
            <person name="Li H.S."/>
            <person name="Tang X.F."/>
            <person name="Huang Y.H."/>
            <person name="Xu Z.Y."/>
            <person name="Chen M.L."/>
            <person name="Du X.Y."/>
            <person name="Qiu B.Y."/>
            <person name="Chen P.T."/>
            <person name="Zhang W."/>
            <person name="Slipinski A."/>
            <person name="Escalona H.E."/>
            <person name="Waterhouse R.M."/>
            <person name="Zwick A."/>
            <person name="Pang H."/>
        </authorList>
    </citation>
    <scope>NUCLEOTIDE SEQUENCE [LARGE SCALE GENOMIC DNA]</scope>
    <source>
        <strain evidence="2">SYSU2018</strain>
    </source>
</reference>
<name>A0ABD2MWJ7_9CUCU</name>
<evidence type="ECO:0000259" key="1">
    <source>
        <dbReference type="PROSITE" id="PS50191"/>
    </source>
</evidence>
<comment type="caution">
    <text evidence="2">The sequence shown here is derived from an EMBL/GenBank/DDBJ whole genome shotgun (WGS) entry which is preliminary data.</text>
</comment>
<keyword evidence="3" id="KW-1185">Reference proteome</keyword>
<dbReference type="InterPro" id="IPR036865">
    <property type="entry name" value="CRAL-TRIO_dom_sf"/>
</dbReference>
<dbReference type="InterPro" id="IPR001251">
    <property type="entry name" value="CRAL-TRIO_dom"/>
</dbReference>
<dbReference type="PANTHER" id="PTHR10174:SF213">
    <property type="entry name" value="CRAL-TRIO DOMAIN-CONTAINING PROTEIN"/>
    <property type="match status" value="1"/>
</dbReference>
<evidence type="ECO:0000313" key="2">
    <source>
        <dbReference type="EMBL" id="KAL3270855.1"/>
    </source>
</evidence>
<dbReference type="CDD" id="cd00170">
    <property type="entry name" value="SEC14"/>
    <property type="match status" value="1"/>
</dbReference>
<sequence>MSLEFEFSAAEVIQEGRVRRDDIEEIKIWAKSVHLSCLTDEQIVLFLLSCQNDLEKTQRTILAHYKAKYISPKISNGKNILSEDMSFVSTIVESCVIPRRTKDNNLVILQRLKNFSHWNFNLEKSMKYLFMTLDLGLMKNPPNGLITVFDMNGMGILHLTKLRLAALKLLFFFLQEGLPVQIKAIHVFNSAYFVDKLIAIIKPLMKSDLYDMLNFHPSSMDMEEFYEKYVEAECLPSDYGGKLPPMKTLEEKSLEDLKKMSKWFEVEEELRKDYKPPK</sequence>